<dbReference type="GO" id="GO:0008270">
    <property type="term" value="F:zinc ion binding"/>
    <property type="evidence" value="ECO:0007669"/>
    <property type="project" value="UniProtKB-KW"/>
</dbReference>
<dbReference type="GO" id="GO:0051087">
    <property type="term" value="F:protein-folding chaperone binding"/>
    <property type="evidence" value="ECO:0000318"/>
    <property type="project" value="GO_Central"/>
</dbReference>
<dbReference type="GO" id="GO:0030150">
    <property type="term" value="P:protein import into mitochondrial matrix"/>
    <property type="evidence" value="ECO:0000318"/>
    <property type="project" value="GO_Central"/>
</dbReference>
<dbReference type="OrthoDB" id="512667at2759"/>
<dbReference type="GO" id="GO:0050821">
    <property type="term" value="P:protein stabilization"/>
    <property type="evidence" value="ECO:0000318"/>
    <property type="project" value="GO_Central"/>
</dbReference>
<reference evidence="3 4" key="1">
    <citation type="journal article" date="2014" name="Nat. Commun.">
        <title>Klebsormidium flaccidum genome reveals primary factors for plant terrestrial adaptation.</title>
        <authorList>
            <person name="Hori K."/>
            <person name="Maruyama F."/>
            <person name="Fujisawa T."/>
            <person name="Togashi T."/>
            <person name="Yamamoto N."/>
            <person name="Seo M."/>
            <person name="Sato S."/>
            <person name="Yamada T."/>
            <person name="Mori H."/>
            <person name="Tajima N."/>
            <person name="Moriyama T."/>
            <person name="Ikeuchi M."/>
            <person name="Watanabe M."/>
            <person name="Wada H."/>
            <person name="Kobayashi K."/>
            <person name="Saito M."/>
            <person name="Masuda T."/>
            <person name="Sasaki-Sekimoto Y."/>
            <person name="Mashiguchi K."/>
            <person name="Awai K."/>
            <person name="Shimojima M."/>
            <person name="Masuda S."/>
            <person name="Iwai M."/>
            <person name="Nobusawa T."/>
            <person name="Narise T."/>
            <person name="Kondo S."/>
            <person name="Saito H."/>
            <person name="Sato R."/>
            <person name="Murakawa M."/>
            <person name="Ihara Y."/>
            <person name="Oshima-Yamada Y."/>
            <person name="Ohtaka K."/>
            <person name="Satoh M."/>
            <person name="Sonobe K."/>
            <person name="Ishii M."/>
            <person name="Ohtani R."/>
            <person name="Kanamori-Sato M."/>
            <person name="Honoki R."/>
            <person name="Miyazaki D."/>
            <person name="Mochizuki H."/>
            <person name="Umetsu J."/>
            <person name="Higashi K."/>
            <person name="Shibata D."/>
            <person name="Kamiya Y."/>
            <person name="Sato N."/>
            <person name="Nakamura Y."/>
            <person name="Tabata S."/>
            <person name="Ida S."/>
            <person name="Kurokawa K."/>
            <person name="Ohta H."/>
        </authorList>
    </citation>
    <scope>NUCLEOTIDE SEQUENCE [LARGE SCALE GENOMIC DNA]</scope>
    <source>
        <strain evidence="3 4">NIES-2285</strain>
    </source>
</reference>
<evidence type="ECO:0000259" key="2">
    <source>
        <dbReference type="PROSITE" id="PS51501"/>
    </source>
</evidence>
<accession>A0A1Y1IEC2</accession>
<dbReference type="PANTHER" id="PTHR20922">
    <property type="entry name" value="DNL-TYPE ZINC FINGER PROTEIN"/>
    <property type="match status" value="1"/>
</dbReference>
<dbReference type="InterPro" id="IPR024158">
    <property type="entry name" value="Mt_import_TIM15"/>
</dbReference>
<evidence type="ECO:0000313" key="4">
    <source>
        <dbReference type="Proteomes" id="UP000054558"/>
    </source>
</evidence>
<name>A0A1Y1IEC2_KLENI</name>
<dbReference type="Pfam" id="PF05180">
    <property type="entry name" value="zf-DNL"/>
    <property type="match status" value="1"/>
</dbReference>
<keyword evidence="4" id="KW-1185">Reference proteome</keyword>
<dbReference type="PROSITE" id="PS51501">
    <property type="entry name" value="ZF_DNL"/>
    <property type="match status" value="1"/>
</dbReference>
<proteinExistence type="predicted"/>
<dbReference type="STRING" id="105231.A0A1Y1IEC2"/>
<dbReference type="PANTHER" id="PTHR20922:SF15">
    <property type="entry name" value="A_TM021B04.14 PROTEIN"/>
    <property type="match status" value="1"/>
</dbReference>
<keyword evidence="1" id="KW-0863">Zinc-finger</keyword>
<dbReference type="AlphaFoldDB" id="A0A1Y1IEC2"/>
<feature type="domain" description="DNL-type" evidence="2">
    <location>
        <begin position="130"/>
        <end position="218"/>
    </location>
</feature>
<dbReference type="Proteomes" id="UP000054558">
    <property type="component" value="Unassembled WGS sequence"/>
</dbReference>
<sequence>MVINASAFAQSLSRGQETGDQEQGALTLSNVRLSLAPVDDLIPVERRLPAPKEVGVYALVPAALGQKVASDGNPFGLQRMSQDDAMEFALGAATGKRSGPIDGPGWTLLDPAASMGAKGFSSAGPLISNSPRRTLRVEFTCNKCWERTTRAINPQAYKTGTVFVQCKGCNVYHKLVDNLKLFHELKGPIYSPPGQLFHTPYDPFNTSKPGGFGGLPFV</sequence>
<evidence type="ECO:0000313" key="3">
    <source>
        <dbReference type="EMBL" id="GAQ87769.1"/>
    </source>
</evidence>
<organism evidence="3 4">
    <name type="scientific">Klebsormidium nitens</name>
    <name type="common">Green alga</name>
    <name type="synonym">Ulothrix nitens</name>
    <dbReference type="NCBI Taxonomy" id="105231"/>
    <lineage>
        <taxon>Eukaryota</taxon>
        <taxon>Viridiplantae</taxon>
        <taxon>Streptophyta</taxon>
        <taxon>Klebsormidiophyceae</taxon>
        <taxon>Klebsormidiales</taxon>
        <taxon>Klebsormidiaceae</taxon>
        <taxon>Klebsormidium</taxon>
    </lineage>
</organism>
<keyword evidence="1" id="KW-0862">Zinc</keyword>
<dbReference type="GO" id="GO:0005739">
    <property type="term" value="C:mitochondrion"/>
    <property type="evidence" value="ECO:0000318"/>
    <property type="project" value="GO_Central"/>
</dbReference>
<dbReference type="InterPro" id="IPR007853">
    <property type="entry name" value="Znf_DNL-typ"/>
</dbReference>
<protein>
    <recommendedName>
        <fullName evidence="2">DNL-type domain-containing protein</fullName>
    </recommendedName>
</protein>
<dbReference type="GO" id="GO:0006457">
    <property type="term" value="P:protein folding"/>
    <property type="evidence" value="ECO:0000318"/>
    <property type="project" value="GO_Central"/>
</dbReference>
<dbReference type="EMBL" id="DF237325">
    <property type="protein sequence ID" value="GAQ87769.1"/>
    <property type="molecule type" value="Genomic_DNA"/>
</dbReference>
<gene>
    <name evidence="3" type="ORF">KFL_003760020</name>
</gene>
<keyword evidence="1" id="KW-0479">Metal-binding</keyword>
<evidence type="ECO:0000256" key="1">
    <source>
        <dbReference type="PROSITE-ProRule" id="PRU00834"/>
    </source>
</evidence>